<evidence type="ECO:0000313" key="2">
    <source>
        <dbReference type="Proteomes" id="UP000188605"/>
    </source>
</evidence>
<reference evidence="1" key="1">
    <citation type="submission" date="2016-08" db="EMBL/GenBank/DDBJ databases">
        <authorList>
            <person name="Ngugi D.K."/>
            <person name="Miyake S."/>
            <person name="Stingl U."/>
        </authorList>
    </citation>
    <scope>NUCLEOTIDE SEQUENCE</scope>
    <source>
        <strain evidence="1">SCG-B11WGA-EpuloA1</strain>
    </source>
</reference>
<dbReference type="Proteomes" id="UP000188605">
    <property type="component" value="Unassembled WGS sequence"/>
</dbReference>
<proteinExistence type="predicted"/>
<protein>
    <submittedName>
        <fullName evidence="1">Uncharacterized protein</fullName>
    </submittedName>
</protein>
<dbReference type="EMBL" id="LJDB01000046">
    <property type="protein sequence ID" value="ONI40746.1"/>
    <property type="molecule type" value="Genomic_DNA"/>
</dbReference>
<organism evidence="1 2">
    <name type="scientific">Candidatus Epulonipiscium fishelsonii</name>
    <dbReference type="NCBI Taxonomy" id="77094"/>
    <lineage>
        <taxon>Bacteria</taxon>
        <taxon>Bacillati</taxon>
        <taxon>Bacillota</taxon>
        <taxon>Clostridia</taxon>
        <taxon>Lachnospirales</taxon>
        <taxon>Lachnospiraceae</taxon>
        <taxon>Candidatus Epulonipiscium</taxon>
    </lineage>
</organism>
<name>A0ACC8XD84_9FIRM</name>
<accession>A0ACC8XD84</accession>
<gene>
    <name evidence="1" type="ORF">AN396_05300</name>
</gene>
<evidence type="ECO:0000313" key="1">
    <source>
        <dbReference type="EMBL" id="ONI40746.1"/>
    </source>
</evidence>
<comment type="caution">
    <text evidence="1">The sequence shown here is derived from an EMBL/GenBank/DDBJ whole genome shotgun (WGS) entry which is preliminary data.</text>
</comment>
<sequence>MAKLIENKNNTERAILTFLDRKGEKIDFIINKPCQEVKDRTADEIKEKMQEIIDSNVILTEKGTELTNIKGLKYETRTITDVDLEIKNTRSTKTNT</sequence>
<keyword evidence="2" id="KW-1185">Reference proteome</keyword>